<comment type="caution">
    <text evidence="1">The sequence shown here is derived from an EMBL/GenBank/DDBJ whole genome shotgun (WGS) entry which is preliminary data.</text>
</comment>
<keyword evidence="2" id="KW-1185">Reference proteome</keyword>
<dbReference type="Proteomes" id="UP000288028">
    <property type="component" value="Unassembled WGS sequence"/>
</dbReference>
<dbReference type="GeneID" id="95581375"/>
<evidence type="ECO:0000313" key="2">
    <source>
        <dbReference type="Proteomes" id="UP000288028"/>
    </source>
</evidence>
<dbReference type="AlphaFoldDB" id="A0A430B799"/>
<protein>
    <submittedName>
        <fullName evidence="1">Uncharacterized protein</fullName>
    </submittedName>
</protein>
<organism evidence="1 2">
    <name type="scientific">Vagococcus carniphilus</name>
    <dbReference type="NCBI Taxonomy" id="218144"/>
    <lineage>
        <taxon>Bacteria</taxon>
        <taxon>Bacillati</taxon>
        <taxon>Bacillota</taxon>
        <taxon>Bacilli</taxon>
        <taxon>Lactobacillales</taxon>
        <taxon>Enterococcaceae</taxon>
        <taxon>Vagococcus</taxon>
    </lineage>
</organism>
<dbReference type="EMBL" id="NGKB01000003">
    <property type="protein sequence ID" value="RSU16127.1"/>
    <property type="molecule type" value="Genomic_DNA"/>
</dbReference>
<dbReference type="InterPro" id="IPR046776">
    <property type="entry name" value="Pectate_lyase_5"/>
</dbReference>
<evidence type="ECO:0000313" key="1">
    <source>
        <dbReference type="EMBL" id="RSU16127.1"/>
    </source>
</evidence>
<dbReference type="RefSeq" id="WP_126792211.1">
    <property type="nucleotide sequence ID" value="NZ_CP060720.1"/>
</dbReference>
<accession>A0A430B799</accession>
<gene>
    <name evidence="1" type="ORF">CBF28_04020</name>
</gene>
<dbReference type="Pfam" id="PF20585">
    <property type="entry name" value="Pectate_lyase_5"/>
    <property type="match status" value="1"/>
</dbReference>
<dbReference type="OrthoDB" id="2173411at2"/>
<name>A0A430B799_9ENTE</name>
<sequence>MKSNITKKLVVAGLSVSLLGGIGLNSTAIFGLPQTAGIEVEAATNAKEVKNIAQFEEALQNASVTEISVKGNIKFTKNITNIPARDLTINGNKEDGYTIDSGRFSIYGKNSSLKAANAGENNTFSIVNADIVGAQTDGRFFTGGSGNGPSSYGWDVYAKDVKYEGARFVHLSEGKLIFDGKNEINTRAENAWVHDLEFKEGSEYNGQAAMKDHGQFSAFYFNGRLVDGEATGKVDIGRDAKVNVKISPQSDVNYYYPVFYDKVYQVNVGEDAKLDVDAAGVAFQFIPRADYKNIPSLNLAYNSKVKFNGRGGGKYQAMKLQQYGTQINQDESSELVIYGNSANGVIESIYEYAGFNLYQAGNLDIANKKANAPLFRGDRTFIQGYGLDAIYTWNKDGGNYPNETIKDKFRDNEYFNTYVGLGGDAKNNDVSAEVFGPIEETRDNFQAADYGRVVFRAGGSEPGNGGSN</sequence>
<reference evidence="1 2" key="1">
    <citation type="submission" date="2017-05" db="EMBL/GenBank/DDBJ databases">
        <title>Vagococcus spp. assemblies.</title>
        <authorList>
            <person name="Gulvik C.A."/>
        </authorList>
    </citation>
    <scope>NUCLEOTIDE SEQUENCE [LARGE SCALE GENOMIC DNA]</scope>
    <source>
        <strain evidence="1 2">SS1714</strain>
    </source>
</reference>
<proteinExistence type="predicted"/>